<evidence type="ECO:0000256" key="1">
    <source>
        <dbReference type="ARBA" id="ARBA00000822"/>
    </source>
</evidence>
<dbReference type="GO" id="GO:0006032">
    <property type="term" value="P:chitin catabolic process"/>
    <property type="evidence" value="ECO:0007669"/>
    <property type="project" value="UniProtKB-KW"/>
</dbReference>
<reference evidence="14" key="2">
    <citation type="submission" date="2020-11" db="EMBL/GenBank/DDBJ databases">
        <authorList>
            <consortium name="DOE Joint Genome Institute"/>
            <person name="Kuo A."/>
            <person name="Miyauchi S."/>
            <person name="Kiss E."/>
            <person name="Drula E."/>
            <person name="Kohler A."/>
            <person name="Sanchez-Garcia M."/>
            <person name="Andreopoulos B."/>
            <person name="Barry K.W."/>
            <person name="Bonito G."/>
            <person name="Buee M."/>
            <person name="Carver A."/>
            <person name="Chen C."/>
            <person name="Cichocki N."/>
            <person name="Clum A."/>
            <person name="Culley D."/>
            <person name="Crous P.W."/>
            <person name="Fauchery L."/>
            <person name="Girlanda M."/>
            <person name="Hayes R."/>
            <person name="Keri Z."/>
            <person name="Labutti K."/>
            <person name="Lipzen A."/>
            <person name="Lombard V."/>
            <person name="Magnuson J."/>
            <person name="Maillard F."/>
            <person name="Morin E."/>
            <person name="Murat C."/>
            <person name="Nolan M."/>
            <person name="Ohm R."/>
            <person name="Pangilinan J."/>
            <person name="Pereira M."/>
            <person name="Perotto S."/>
            <person name="Peter M."/>
            <person name="Riley R."/>
            <person name="Sitrit Y."/>
            <person name="Stielow B."/>
            <person name="Szollosi G."/>
            <person name="Zifcakova L."/>
            <person name="Stursova M."/>
            <person name="Spatafora J.W."/>
            <person name="Tedersoo L."/>
            <person name="Vaario L.-M."/>
            <person name="Yamada A."/>
            <person name="Yan M."/>
            <person name="Wang P."/>
            <person name="Xu J."/>
            <person name="Bruns T."/>
            <person name="Baldrian P."/>
            <person name="Vilgalys R."/>
            <person name="Henrissat B."/>
            <person name="Grigoriev I.V."/>
            <person name="Hibbett D."/>
            <person name="Nagy L.G."/>
            <person name="Martin F.M."/>
        </authorList>
    </citation>
    <scope>NUCLEOTIDE SEQUENCE</scope>
    <source>
        <strain evidence="14">UH-Tt-Lm1</strain>
    </source>
</reference>
<evidence type="ECO:0000256" key="10">
    <source>
        <dbReference type="RuleBase" id="RU004453"/>
    </source>
</evidence>
<gene>
    <name evidence="14" type="ORF">BJ322DRAFT_1057922</name>
</gene>
<dbReference type="InterPro" id="IPR045321">
    <property type="entry name" value="Cts1-like"/>
</dbReference>
<evidence type="ECO:0000256" key="11">
    <source>
        <dbReference type="SAM" id="Phobius"/>
    </source>
</evidence>
<dbReference type="PROSITE" id="PS51910">
    <property type="entry name" value="GH18_2"/>
    <property type="match status" value="1"/>
</dbReference>
<evidence type="ECO:0000256" key="5">
    <source>
        <dbReference type="ARBA" id="ARBA00023024"/>
    </source>
</evidence>
<dbReference type="Proteomes" id="UP000736335">
    <property type="component" value="Unassembled WGS sequence"/>
</dbReference>
<evidence type="ECO:0000259" key="13">
    <source>
        <dbReference type="PROSITE" id="PS51910"/>
    </source>
</evidence>
<dbReference type="GO" id="GO:0030246">
    <property type="term" value="F:carbohydrate binding"/>
    <property type="evidence" value="ECO:0007669"/>
    <property type="project" value="InterPro"/>
</dbReference>
<keyword evidence="11" id="KW-0812">Transmembrane</keyword>
<evidence type="ECO:0000256" key="3">
    <source>
        <dbReference type="ARBA" id="ARBA00022669"/>
    </source>
</evidence>
<evidence type="ECO:0000256" key="12">
    <source>
        <dbReference type="SAM" id="SignalP"/>
    </source>
</evidence>
<dbReference type="GO" id="GO:0008061">
    <property type="term" value="F:chitin binding"/>
    <property type="evidence" value="ECO:0007669"/>
    <property type="project" value="UniProtKB-KW"/>
</dbReference>
<reference evidence="14" key="1">
    <citation type="journal article" date="2020" name="Nat. Commun.">
        <title>Large-scale genome sequencing of mycorrhizal fungi provides insights into the early evolution of symbiotic traits.</title>
        <authorList>
            <person name="Miyauchi S."/>
            <person name="Kiss E."/>
            <person name="Kuo A."/>
            <person name="Drula E."/>
            <person name="Kohler A."/>
            <person name="Sanchez-Garcia M."/>
            <person name="Morin E."/>
            <person name="Andreopoulos B."/>
            <person name="Barry K.W."/>
            <person name="Bonito G."/>
            <person name="Buee M."/>
            <person name="Carver A."/>
            <person name="Chen C."/>
            <person name="Cichocki N."/>
            <person name="Clum A."/>
            <person name="Culley D."/>
            <person name="Crous P.W."/>
            <person name="Fauchery L."/>
            <person name="Girlanda M."/>
            <person name="Hayes R.D."/>
            <person name="Keri Z."/>
            <person name="LaButti K."/>
            <person name="Lipzen A."/>
            <person name="Lombard V."/>
            <person name="Magnuson J."/>
            <person name="Maillard F."/>
            <person name="Murat C."/>
            <person name="Nolan M."/>
            <person name="Ohm R.A."/>
            <person name="Pangilinan J."/>
            <person name="Pereira M.F."/>
            <person name="Perotto S."/>
            <person name="Peter M."/>
            <person name="Pfister S."/>
            <person name="Riley R."/>
            <person name="Sitrit Y."/>
            <person name="Stielow J.B."/>
            <person name="Szollosi G."/>
            <person name="Zifcakova L."/>
            <person name="Stursova M."/>
            <person name="Spatafora J.W."/>
            <person name="Tedersoo L."/>
            <person name="Vaario L.M."/>
            <person name="Yamada A."/>
            <person name="Yan M."/>
            <person name="Wang P."/>
            <person name="Xu J."/>
            <person name="Bruns T."/>
            <person name="Baldrian P."/>
            <person name="Vilgalys R."/>
            <person name="Dunand C."/>
            <person name="Henrissat B."/>
            <person name="Grigoriev I.V."/>
            <person name="Hibbett D."/>
            <person name="Nagy L.G."/>
            <person name="Martin F.M."/>
        </authorList>
    </citation>
    <scope>NUCLEOTIDE SEQUENCE</scope>
    <source>
        <strain evidence="14">UH-Tt-Lm1</strain>
    </source>
</reference>
<dbReference type="PANTHER" id="PTHR45708">
    <property type="entry name" value="ENDOCHITINASE"/>
    <property type="match status" value="1"/>
</dbReference>
<proteinExistence type="inferred from homology"/>
<dbReference type="CDD" id="cd02877">
    <property type="entry name" value="GH18_hevamine_XipI_class_III"/>
    <property type="match status" value="1"/>
</dbReference>
<evidence type="ECO:0000256" key="4">
    <source>
        <dbReference type="ARBA" id="ARBA00022801"/>
    </source>
</evidence>
<dbReference type="InterPro" id="IPR003610">
    <property type="entry name" value="CBM5/12"/>
</dbReference>
<evidence type="ECO:0000256" key="6">
    <source>
        <dbReference type="ARBA" id="ARBA00023277"/>
    </source>
</evidence>
<feature type="signal peptide" evidence="12">
    <location>
        <begin position="1"/>
        <end position="19"/>
    </location>
</feature>
<dbReference type="PANTHER" id="PTHR45708:SF49">
    <property type="entry name" value="ENDOCHITINASE"/>
    <property type="match status" value="1"/>
</dbReference>
<dbReference type="GO" id="GO:0008843">
    <property type="term" value="F:endochitinase activity"/>
    <property type="evidence" value="ECO:0007669"/>
    <property type="project" value="UniProtKB-EC"/>
</dbReference>
<keyword evidence="5" id="KW-0146">Chitin degradation</keyword>
<evidence type="ECO:0000256" key="8">
    <source>
        <dbReference type="ARBA" id="ARBA00023326"/>
    </source>
</evidence>
<dbReference type="GO" id="GO:0000272">
    <property type="term" value="P:polysaccharide catabolic process"/>
    <property type="evidence" value="ECO:0007669"/>
    <property type="project" value="UniProtKB-KW"/>
</dbReference>
<organism evidence="14 15">
    <name type="scientific">Thelephora terrestris</name>
    <dbReference type="NCBI Taxonomy" id="56493"/>
    <lineage>
        <taxon>Eukaryota</taxon>
        <taxon>Fungi</taxon>
        <taxon>Dikarya</taxon>
        <taxon>Basidiomycota</taxon>
        <taxon>Agaricomycotina</taxon>
        <taxon>Agaricomycetes</taxon>
        <taxon>Thelephorales</taxon>
        <taxon>Thelephoraceae</taxon>
        <taxon>Thelephora</taxon>
    </lineage>
</organism>
<dbReference type="CDD" id="cd12215">
    <property type="entry name" value="ChiC_BD"/>
    <property type="match status" value="1"/>
</dbReference>
<dbReference type="EMBL" id="WIUZ02000006">
    <property type="protein sequence ID" value="KAF9786088.1"/>
    <property type="molecule type" value="Genomic_DNA"/>
</dbReference>
<keyword evidence="7 9" id="KW-0326">Glycosidase</keyword>
<dbReference type="SUPFAM" id="SSF51445">
    <property type="entry name" value="(Trans)glycosidases"/>
    <property type="match status" value="1"/>
</dbReference>
<keyword evidence="8" id="KW-0624">Polysaccharide degradation</keyword>
<keyword evidence="11" id="KW-1133">Transmembrane helix</keyword>
<sequence length="444" mass="47931">MRPGDLFFVLSLLVLGAHSFDITRYDNVGTYWGQNSQGANHPNDTADYQQTLSFYCQDNSTDVIPIAFLTKYFSTGGLPEINLGSTCNLNNGTFPGTSLYDCHNLASDIRHCQRKGKLVTLSLGGQLANDSLSDSDAGDFAETIWDLFLGGWSDTRPFGNAVLDGVDLDIESGASPGYATFVDRIRALSADADKSYYITASPQCPYPDASLGGTLNSSWFDAVFVQFYDNPCGLQNFNQSSYWNFGIWDYWARYISPNKDIKVYIAALGGPVVNGTGYVPPAELGTIAVQMRQNYPSFGGVMLWDASLAYANGKTAQYIKETLSLAGGQGFTFPPCSAYGYVDGQVYNAGDQVSYAEYIWEAQWWTDTPPTHDPLGPWSEISACQGTPPVAPTVVPGTPVAGSLGNSGIGGFERASFLNMGSMLQVFFGFLALCAPVTAVGLFV</sequence>
<dbReference type="Gene3D" id="3.20.20.80">
    <property type="entry name" value="Glycosidases"/>
    <property type="match status" value="1"/>
</dbReference>
<dbReference type="SUPFAM" id="SSF51055">
    <property type="entry name" value="Carbohydrate binding domain"/>
    <property type="match status" value="1"/>
</dbReference>
<dbReference type="Gene3D" id="2.10.10.20">
    <property type="entry name" value="Carbohydrate-binding module superfamily 5/12"/>
    <property type="match status" value="1"/>
</dbReference>
<dbReference type="EC" id="3.2.1.14" evidence="2"/>
<dbReference type="InterPro" id="IPR001223">
    <property type="entry name" value="Glyco_hydro18_cat"/>
</dbReference>
<comment type="catalytic activity">
    <reaction evidence="1">
        <text>Random endo-hydrolysis of N-acetyl-beta-D-glucosaminide (1-&gt;4)-beta-linkages in chitin and chitodextrins.</text>
        <dbReference type="EC" id="3.2.1.14"/>
    </reaction>
</comment>
<feature type="chain" id="PRO_5040343431" description="chitinase" evidence="12">
    <location>
        <begin position="20"/>
        <end position="444"/>
    </location>
</feature>
<keyword evidence="15" id="KW-1185">Reference proteome</keyword>
<evidence type="ECO:0000256" key="2">
    <source>
        <dbReference type="ARBA" id="ARBA00012729"/>
    </source>
</evidence>
<dbReference type="OrthoDB" id="6020543at2759"/>
<dbReference type="InterPro" id="IPR001579">
    <property type="entry name" value="Glyco_hydro_18_chit_AS"/>
</dbReference>
<keyword evidence="11" id="KW-0472">Membrane</keyword>
<comment type="caution">
    <text evidence="14">The sequence shown here is derived from an EMBL/GenBank/DDBJ whole genome shotgun (WGS) entry which is preliminary data.</text>
</comment>
<feature type="transmembrane region" description="Helical" evidence="11">
    <location>
        <begin position="423"/>
        <end position="443"/>
    </location>
</feature>
<keyword evidence="12" id="KW-0732">Signal</keyword>
<dbReference type="InterPro" id="IPR050542">
    <property type="entry name" value="Glycosyl_Hydrlase18_Chitinase"/>
</dbReference>
<evidence type="ECO:0000313" key="15">
    <source>
        <dbReference type="Proteomes" id="UP000736335"/>
    </source>
</evidence>
<dbReference type="PROSITE" id="PS01095">
    <property type="entry name" value="GH18_1"/>
    <property type="match status" value="1"/>
</dbReference>
<dbReference type="GO" id="GO:0005576">
    <property type="term" value="C:extracellular region"/>
    <property type="evidence" value="ECO:0007669"/>
    <property type="project" value="InterPro"/>
</dbReference>
<name>A0A9P6HFW9_9AGAM</name>
<dbReference type="Pfam" id="PF00704">
    <property type="entry name" value="Glyco_hydro_18"/>
    <property type="match status" value="1"/>
</dbReference>
<keyword evidence="3" id="KW-0147">Chitin-binding</keyword>
<protein>
    <recommendedName>
        <fullName evidence="2">chitinase</fullName>
        <ecNumber evidence="2">3.2.1.14</ecNumber>
    </recommendedName>
</protein>
<feature type="domain" description="GH18" evidence="13">
    <location>
        <begin position="26"/>
        <end position="329"/>
    </location>
</feature>
<evidence type="ECO:0000256" key="7">
    <source>
        <dbReference type="ARBA" id="ARBA00023295"/>
    </source>
</evidence>
<evidence type="ECO:0000256" key="9">
    <source>
        <dbReference type="RuleBase" id="RU000489"/>
    </source>
</evidence>
<dbReference type="SMART" id="SM00495">
    <property type="entry name" value="ChtBD3"/>
    <property type="match status" value="1"/>
</dbReference>
<evidence type="ECO:0000313" key="14">
    <source>
        <dbReference type="EMBL" id="KAF9786088.1"/>
    </source>
</evidence>
<keyword evidence="6" id="KW-0119">Carbohydrate metabolism</keyword>
<keyword evidence="4 9" id="KW-0378">Hydrolase</keyword>
<dbReference type="InterPro" id="IPR017853">
    <property type="entry name" value="GH"/>
</dbReference>
<dbReference type="AlphaFoldDB" id="A0A9P6HFW9"/>
<comment type="similarity">
    <text evidence="10">Belongs to the glycosyl hydrolase 18 family.</text>
</comment>
<accession>A0A9P6HFW9</accession>
<dbReference type="InterPro" id="IPR036573">
    <property type="entry name" value="CBM_sf_5/12"/>
</dbReference>